<proteinExistence type="predicted"/>
<accession>A0A0M9A521</accession>
<evidence type="ECO:0000313" key="1">
    <source>
        <dbReference type="EMBL" id="KOX77385.1"/>
    </source>
</evidence>
<dbReference type="EMBL" id="KQ435732">
    <property type="protein sequence ID" value="KOX77385.1"/>
    <property type="molecule type" value="Genomic_DNA"/>
</dbReference>
<sequence length="122" mass="14093">MEETLPDVRESYSRVLHVDHMPPDALASNLNIHTFHSHRGMILLCMEITLARKSTRGGEIFKLSELSQPYKNLRKMRVTSLKIETRIKNCKSTELLGPALTLHHEIRHITLRSRKAIPNPEF</sequence>
<protein>
    <submittedName>
        <fullName evidence="1">Uncharacterized protein</fullName>
    </submittedName>
</protein>
<dbReference type="AlphaFoldDB" id="A0A0M9A521"/>
<reference evidence="1 2" key="1">
    <citation type="submission" date="2015-07" db="EMBL/GenBank/DDBJ databases">
        <title>The genome of Melipona quadrifasciata.</title>
        <authorList>
            <person name="Pan H."/>
            <person name="Kapheim K."/>
        </authorList>
    </citation>
    <scope>NUCLEOTIDE SEQUENCE [LARGE SCALE GENOMIC DNA]</scope>
    <source>
        <strain evidence="1">0111107301</strain>
        <tissue evidence="1">Whole body</tissue>
    </source>
</reference>
<name>A0A0M9A521_9HYME</name>
<gene>
    <name evidence="1" type="ORF">WN51_09707</name>
</gene>
<organism evidence="1 2">
    <name type="scientific">Melipona quadrifasciata</name>
    <dbReference type="NCBI Taxonomy" id="166423"/>
    <lineage>
        <taxon>Eukaryota</taxon>
        <taxon>Metazoa</taxon>
        <taxon>Ecdysozoa</taxon>
        <taxon>Arthropoda</taxon>
        <taxon>Hexapoda</taxon>
        <taxon>Insecta</taxon>
        <taxon>Pterygota</taxon>
        <taxon>Neoptera</taxon>
        <taxon>Endopterygota</taxon>
        <taxon>Hymenoptera</taxon>
        <taxon>Apocrita</taxon>
        <taxon>Aculeata</taxon>
        <taxon>Apoidea</taxon>
        <taxon>Anthophila</taxon>
        <taxon>Apidae</taxon>
        <taxon>Melipona</taxon>
    </lineage>
</organism>
<evidence type="ECO:0000313" key="2">
    <source>
        <dbReference type="Proteomes" id="UP000053105"/>
    </source>
</evidence>
<dbReference type="Proteomes" id="UP000053105">
    <property type="component" value="Unassembled WGS sequence"/>
</dbReference>
<keyword evidence="2" id="KW-1185">Reference proteome</keyword>